<feature type="non-terminal residue" evidence="1">
    <location>
        <position position="88"/>
    </location>
</feature>
<reference evidence="1" key="1">
    <citation type="submission" date="2022-06" db="EMBL/GenBank/DDBJ databases">
        <title>Phylogenomic reconstructions and comparative analyses of Kickxellomycotina fungi.</title>
        <authorList>
            <person name="Reynolds N.K."/>
            <person name="Stajich J.E."/>
            <person name="Barry K."/>
            <person name="Grigoriev I.V."/>
            <person name="Crous P."/>
            <person name="Smith M.E."/>
        </authorList>
    </citation>
    <scope>NUCLEOTIDE SEQUENCE</scope>
    <source>
        <strain evidence="1">RSA 2271</strain>
    </source>
</reference>
<protein>
    <submittedName>
        <fullName evidence="1">Uncharacterized protein</fullName>
    </submittedName>
</protein>
<dbReference type="EMBL" id="JAMZIH010000531">
    <property type="protein sequence ID" value="KAJ1679205.1"/>
    <property type="molecule type" value="Genomic_DNA"/>
</dbReference>
<evidence type="ECO:0000313" key="1">
    <source>
        <dbReference type="EMBL" id="KAJ1679205.1"/>
    </source>
</evidence>
<gene>
    <name evidence="1" type="ORF">EV182_002523</name>
</gene>
<evidence type="ECO:0000313" key="2">
    <source>
        <dbReference type="Proteomes" id="UP001145114"/>
    </source>
</evidence>
<comment type="caution">
    <text evidence="1">The sequence shown here is derived from an EMBL/GenBank/DDBJ whole genome shotgun (WGS) entry which is preliminary data.</text>
</comment>
<accession>A0ACC1HRL4</accession>
<proteinExistence type="predicted"/>
<keyword evidence="2" id="KW-1185">Reference proteome</keyword>
<sequence>MDGTVVWLFEEIGRRIGHDEVWVASLFYNQVSPSKGDVEKIADILNLSADILKSEYITVYGPGIRDIIHEKFGDGIMSSVDFRCHVDK</sequence>
<dbReference type="Proteomes" id="UP001145114">
    <property type="component" value="Unassembled WGS sequence"/>
</dbReference>
<organism evidence="1 2">
    <name type="scientific">Spiromyces aspiralis</name>
    <dbReference type="NCBI Taxonomy" id="68401"/>
    <lineage>
        <taxon>Eukaryota</taxon>
        <taxon>Fungi</taxon>
        <taxon>Fungi incertae sedis</taxon>
        <taxon>Zoopagomycota</taxon>
        <taxon>Kickxellomycotina</taxon>
        <taxon>Kickxellomycetes</taxon>
        <taxon>Kickxellales</taxon>
        <taxon>Kickxellaceae</taxon>
        <taxon>Spiromyces</taxon>
    </lineage>
</organism>
<name>A0ACC1HRL4_9FUNG</name>